<name>A0ABT6G3I7_9FLAO</name>
<evidence type="ECO:0000313" key="1">
    <source>
        <dbReference type="EMBL" id="MDG4716535.1"/>
    </source>
</evidence>
<organism evidence="1 2">
    <name type="scientific">Winogradskyella marincola</name>
    <dbReference type="NCBI Taxonomy" id="3037795"/>
    <lineage>
        <taxon>Bacteria</taxon>
        <taxon>Pseudomonadati</taxon>
        <taxon>Bacteroidota</taxon>
        <taxon>Flavobacteriia</taxon>
        <taxon>Flavobacteriales</taxon>
        <taxon>Flavobacteriaceae</taxon>
        <taxon>Winogradskyella</taxon>
    </lineage>
</organism>
<comment type="caution">
    <text evidence="1">The sequence shown here is derived from an EMBL/GenBank/DDBJ whole genome shotgun (WGS) entry which is preliminary data.</text>
</comment>
<proteinExistence type="predicted"/>
<dbReference type="Proteomes" id="UP001529085">
    <property type="component" value="Unassembled WGS sequence"/>
</dbReference>
<sequence>MKQYFLILISLLFINCSSEKKTIVNEHLNIIITPDLSNRIEDLYTKPILDTELITNIYKSYYPNLYKINNRVLGQKDVIQFRFTNPDIISKFHISIEKLKMDLSKMSPNTRINYLTKGGINQKVDTITKEVEDIYLKAKQHTTGGDIYNFLKKEISSAIIKKNTTIITTNGNKVKNLQRNIVVLLTDGYIEAGLYGKENCHSKKCYYLSKSKIDEFRSAFLKSGNPDLKSFFESSGYGIIPINNINLKNIELFVSEIYDRSLNRKTGSQTITPNDFEIIKLFWADWLEKSGIKHYKLLGTSNSKEEFMYELKTFIKKPISY</sequence>
<evidence type="ECO:0000313" key="2">
    <source>
        <dbReference type="Proteomes" id="UP001529085"/>
    </source>
</evidence>
<evidence type="ECO:0008006" key="3">
    <source>
        <dbReference type="Google" id="ProtNLM"/>
    </source>
</evidence>
<keyword evidence="2" id="KW-1185">Reference proteome</keyword>
<gene>
    <name evidence="1" type="ORF">P7122_11680</name>
</gene>
<reference evidence="1 2" key="1">
    <citation type="submission" date="2023-03" db="EMBL/GenBank/DDBJ databases">
        <title>Strain YYF002 represents a novel species in the genus Winogradskyella isolated from seawater.</title>
        <authorList>
            <person name="Fu Z.-Y."/>
        </authorList>
    </citation>
    <scope>NUCLEOTIDE SEQUENCE [LARGE SCALE GENOMIC DNA]</scope>
    <source>
        <strain evidence="1 2">YYF002</strain>
    </source>
</reference>
<protein>
    <recommendedName>
        <fullName evidence="3">VWFA domain-containing protein</fullName>
    </recommendedName>
</protein>
<dbReference type="EMBL" id="JARSBN010000006">
    <property type="protein sequence ID" value="MDG4716535.1"/>
    <property type="molecule type" value="Genomic_DNA"/>
</dbReference>
<accession>A0ABT6G3I7</accession>
<dbReference type="RefSeq" id="WP_278005981.1">
    <property type="nucleotide sequence ID" value="NZ_JARSBN010000006.1"/>
</dbReference>